<evidence type="ECO:0000256" key="1">
    <source>
        <dbReference type="SAM" id="MobiDB-lite"/>
    </source>
</evidence>
<protein>
    <recommendedName>
        <fullName evidence="4">Transposase</fullName>
    </recommendedName>
</protein>
<reference evidence="2 3" key="1">
    <citation type="submission" date="2017-06" db="EMBL/GenBank/DDBJ databases">
        <title>Whole Genome Sequences of Colwellia marinimaniae MTCD1.</title>
        <authorList>
            <person name="Kusumoto H."/>
            <person name="Inoue M."/>
            <person name="Tanikawa K."/>
            <person name="Maeji H."/>
            <person name="Cameron J.H."/>
            <person name="Bartlett D.H."/>
        </authorList>
    </citation>
    <scope>NUCLEOTIDE SEQUENCE [LARGE SCALE GENOMIC DNA]</scope>
    <source>
        <strain evidence="2 3">MTCD1</strain>
    </source>
</reference>
<feature type="compositionally biased region" description="Basic residues" evidence="1">
    <location>
        <begin position="1"/>
        <end position="15"/>
    </location>
</feature>
<evidence type="ECO:0000313" key="3">
    <source>
        <dbReference type="Proteomes" id="UP000197068"/>
    </source>
</evidence>
<dbReference type="EMBL" id="BDQM01000005">
    <property type="protein sequence ID" value="GAW95392.1"/>
    <property type="molecule type" value="Genomic_DNA"/>
</dbReference>
<organism evidence="2 3">
    <name type="scientific">Colwellia marinimaniae</name>
    <dbReference type="NCBI Taxonomy" id="1513592"/>
    <lineage>
        <taxon>Bacteria</taxon>
        <taxon>Pseudomonadati</taxon>
        <taxon>Pseudomonadota</taxon>
        <taxon>Gammaproteobacteria</taxon>
        <taxon>Alteromonadales</taxon>
        <taxon>Colwelliaceae</taxon>
        <taxon>Colwellia</taxon>
    </lineage>
</organism>
<evidence type="ECO:0000313" key="2">
    <source>
        <dbReference type="EMBL" id="GAW95392.1"/>
    </source>
</evidence>
<accession>A0ABQ0MT36</accession>
<evidence type="ECO:0008006" key="4">
    <source>
        <dbReference type="Google" id="ProtNLM"/>
    </source>
</evidence>
<feature type="region of interest" description="Disordered" evidence="1">
    <location>
        <begin position="1"/>
        <end position="26"/>
    </location>
</feature>
<sequence>MKRPFKSNQRRKQLSRQHDNMTSRRQSYFNLVMNEFIESQGKNLLSK</sequence>
<comment type="caution">
    <text evidence="2">The sequence shown here is derived from an EMBL/GenBank/DDBJ whole genome shotgun (WGS) entry which is preliminary data.</text>
</comment>
<keyword evidence="3" id="KW-1185">Reference proteome</keyword>
<gene>
    <name evidence="2" type="ORF">MTCD1_00994</name>
</gene>
<proteinExistence type="predicted"/>
<name>A0ABQ0MT36_9GAMM</name>
<dbReference type="Proteomes" id="UP000197068">
    <property type="component" value="Unassembled WGS sequence"/>
</dbReference>